<dbReference type="Gene3D" id="3.40.50.1820">
    <property type="entry name" value="alpha/beta hydrolase"/>
    <property type="match status" value="1"/>
</dbReference>
<feature type="compositionally biased region" description="Polar residues" evidence="1">
    <location>
        <begin position="821"/>
        <end position="846"/>
    </location>
</feature>
<feature type="region of interest" description="Disordered" evidence="1">
    <location>
        <begin position="882"/>
        <end position="927"/>
    </location>
</feature>
<dbReference type="InterPro" id="IPR050471">
    <property type="entry name" value="AB_hydrolase"/>
</dbReference>
<accession>A0A5C3NLN4</accession>
<feature type="compositionally biased region" description="Low complexity" evidence="1">
    <location>
        <begin position="298"/>
        <end position="308"/>
    </location>
</feature>
<dbReference type="InterPro" id="IPR029058">
    <property type="entry name" value="AB_hydrolase_fold"/>
</dbReference>
<dbReference type="PANTHER" id="PTHR43433:SF10">
    <property type="entry name" value="AB HYDROLASE-1 DOMAIN-CONTAINING PROTEIN"/>
    <property type="match status" value="1"/>
</dbReference>
<dbReference type="STRING" id="5364.A0A5C3NLN4"/>
<evidence type="ECO:0000313" key="3">
    <source>
        <dbReference type="Proteomes" id="UP000305948"/>
    </source>
</evidence>
<organism evidence="2 3">
    <name type="scientific">Heliocybe sulcata</name>
    <dbReference type="NCBI Taxonomy" id="5364"/>
    <lineage>
        <taxon>Eukaryota</taxon>
        <taxon>Fungi</taxon>
        <taxon>Dikarya</taxon>
        <taxon>Basidiomycota</taxon>
        <taxon>Agaricomycotina</taxon>
        <taxon>Agaricomycetes</taxon>
        <taxon>Gloeophyllales</taxon>
        <taxon>Gloeophyllaceae</taxon>
        <taxon>Heliocybe</taxon>
    </lineage>
</organism>
<feature type="compositionally biased region" description="Low complexity" evidence="1">
    <location>
        <begin position="90"/>
        <end position="106"/>
    </location>
</feature>
<keyword evidence="3" id="KW-1185">Reference proteome</keyword>
<feature type="compositionally biased region" description="Pro residues" evidence="1">
    <location>
        <begin position="255"/>
        <end position="265"/>
    </location>
</feature>
<feature type="compositionally biased region" description="Polar residues" evidence="1">
    <location>
        <begin position="231"/>
        <end position="240"/>
    </location>
</feature>
<evidence type="ECO:0000256" key="1">
    <source>
        <dbReference type="SAM" id="MobiDB-lite"/>
    </source>
</evidence>
<feature type="compositionally biased region" description="Low complexity" evidence="1">
    <location>
        <begin position="732"/>
        <end position="753"/>
    </location>
</feature>
<evidence type="ECO:0008006" key="4">
    <source>
        <dbReference type="Google" id="ProtNLM"/>
    </source>
</evidence>
<feature type="compositionally biased region" description="Polar residues" evidence="1">
    <location>
        <begin position="912"/>
        <end position="926"/>
    </location>
</feature>
<dbReference type="OrthoDB" id="435520at2759"/>
<gene>
    <name evidence="2" type="ORF">OE88DRAFT_1730764</name>
</gene>
<dbReference type="AlphaFoldDB" id="A0A5C3NLN4"/>
<reference evidence="2 3" key="1">
    <citation type="journal article" date="2019" name="Nat. Ecol. Evol.">
        <title>Megaphylogeny resolves global patterns of mushroom evolution.</title>
        <authorList>
            <person name="Varga T."/>
            <person name="Krizsan K."/>
            <person name="Foldi C."/>
            <person name="Dima B."/>
            <person name="Sanchez-Garcia M."/>
            <person name="Sanchez-Ramirez S."/>
            <person name="Szollosi G.J."/>
            <person name="Szarkandi J.G."/>
            <person name="Papp V."/>
            <person name="Albert L."/>
            <person name="Andreopoulos W."/>
            <person name="Angelini C."/>
            <person name="Antonin V."/>
            <person name="Barry K.W."/>
            <person name="Bougher N.L."/>
            <person name="Buchanan P."/>
            <person name="Buyck B."/>
            <person name="Bense V."/>
            <person name="Catcheside P."/>
            <person name="Chovatia M."/>
            <person name="Cooper J."/>
            <person name="Damon W."/>
            <person name="Desjardin D."/>
            <person name="Finy P."/>
            <person name="Geml J."/>
            <person name="Haridas S."/>
            <person name="Hughes K."/>
            <person name="Justo A."/>
            <person name="Karasinski D."/>
            <person name="Kautmanova I."/>
            <person name="Kiss B."/>
            <person name="Kocsube S."/>
            <person name="Kotiranta H."/>
            <person name="LaButti K.M."/>
            <person name="Lechner B.E."/>
            <person name="Liimatainen K."/>
            <person name="Lipzen A."/>
            <person name="Lukacs Z."/>
            <person name="Mihaltcheva S."/>
            <person name="Morgado L.N."/>
            <person name="Niskanen T."/>
            <person name="Noordeloos M.E."/>
            <person name="Ohm R.A."/>
            <person name="Ortiz-Santana B."/>
            <person name="Ovrebo C."/>
            <person name="Racz N."/>
            <person name="Riley R."/>
            <person name="Savchenko A."/>
            <person name="Shiryaev A."/>
            <person name="Soop K."/>
            <person name="Spirin V."/>
            <person name="Szebenyi C."/>
            <person name="Tomsovsky M."/>
            <person name="Tulloss R.E."/>
            <person name="Uehling J."/>
            <person name="Grigoriev I.V."/>
            <person name="Vagvolgyi C."/>
            <person name="Papp T."/>
            <person name="Martin F.M."/>
            <person name="Miettinen O."/>
            <person name="Hibbett D.S."/>
            <person name="Nagy L.G."/>
        </authorList>
    </citation>
    <scope>NUCLEOTIDE SEQUENCE [LARGE SCALE GENOMIC DNA]</scope>
    <source>
        <strain evidence="2 3">OMC1185</strain>
    </source>
</reference>
<feature type="compositionally biased region" description="Low complexity" evidence="1">
    <location>
        <begin position="318"/>
        <end position="339"/>
    </location>
</feature>
<feature type="region of interest" description="Disordered" evidence="1">
    <location>
        <begin position="772"/>
        <end position="848"/>
    </location>
</feature>
<dbReference type="PANTHER" id="PTHR43433">
    <property type="entry name" value="HYDROLASE, ALPHA/BETA FOLD FAMILY PROTEIN"/>
    <property type="match status" value="1"/>
</dbReference>
<feature type="compositionally biased region" description="Low complexity" evidence="1">
    <location>
        <begin position="485"/>
        <end position="499"/>
    </location>
</feature>
<feature type="compositionally biased region" description="Polar residues" evidence="1">
    <location>
        <begin position="349"/>
        <end position="359"/>
    </location>
</feature>
<name>A0A5C3NLN4_9AGAM</name>
<feature type="compositionally biased region" description="Basic residues" evidence="1">
    <location>
        <begin position="287"/>
        <end position="297"/>
    </location>
</feature>
<dbReference type="EMBL" id="ML213503">
    <property type="protein sequence ID" value="TFK57396.1"/>
    <property type="molecule type" value="Genomic_DNA"/>
</dbReference>
<feature type="compositionally biased region" description="Polar residues" evidence="1">
    <location>
        <begin position="430"/>
        <end position="457"/>
    </location>
</feature>
<feature type="compositionally biased region" description="Basic residues" evidence="1">
    <location>
        <begin position="1"/>
        <end position="10"/>
    </location>
</feature>
<dbReference type="SUPFAM" id="SSF53474">
    <property type="entry name" value="alpha/beta-Hydrolases"/>
    <property type="match status" value="1"/>
</dbReference>
<sequence length="1040" mass="112547">MASLVSHHRSPPNAPDTRNSHRAPRKKASLLSLRKDKSKASDPGYTSDAQHRAPPSSQKAAPYIPPAQPSFQRSRTSNSESTEPTRRGRVLSQASSSKSVLSARSSARGERREPSDQGLYAFPNIGDLRGYLDDDDPDSTVRVARPRPRASVSQASSDWHARQYGSPYRISGSSTFTGVEETPPQTPLDTASYRSSVGRVSVVVAAPIAGVETMDALVDGMNGFGDDDQFMNVSNFPSPSRSKHRKKGPVHHPLYQPPLPTPPPGVVLGRASSPLLDSESEDDSPKPPRRPPRRKAPRASASSKADSSLFAHERRSKSSSPLPRGGSPSPSPEPMKSASYSPEPAGSKGQETWNKTIVPSITEIIQAHAPAIERARTRPSSSRPGSSRASTYTQSSYGHSQYGHSNGHALTEETEPESEPRTADEESDMVSRSSIDSVAQEIQDTIQKHNASPSTPRHLQHAHSFPKRHSFASDDFSIRTPGSARLPEPSLHSSSSPSTQHREPSPIAGLSAAMQQTRPQKIAQYLNSTRLTTLLKLTRHPHASDERPLTVSLSDLGCPTGFPLVVFLGLGCVRHIMGLYDEMADLLGIRLITIDRWGLGRTDARSKAARGIPEWASVVEEVLDRLNIHQCSIMAHSAGAPYALAFANKVPERIRGDICLLAPWIGGGEGAGYKWLKYVPNGILKTAQQAEWKVQGWMLGKPPKVQYQGIGYTPDPPPALKRSASKGQDPDPSISSVYPSAVSAPPRPSVGSSNFSEYDDLADFGGRFESRSTLGARQGSAKRKTSKRFLGRLRGEASMPPSPTEKVESGSGPAKRVRSLKSMTSLKSKASSVPSTMSRQASTPVASPQIPDPFSFELGLGLGDLDWPVHAAISVMDVDAGTPQVEPRRRSSGRRSISLTGPRAAGALRASPVSSTFTATTVQPSDDGSEASYQIALANALIAASHAESSKGTHSDLLQILNHDHQPWGFSYFAYPHRVNVWYGDKDERIAEHSVRWMEKAMGDGKCEVNVVGGADHSLMFRSSIVIEVLERVKDYWQNL</sequence>
<feature type="compositionally biased region" description="Basic residues" evidence="1">
    <location>
        <begin position="458"/>
        <end position="470"/>
    </location>
</feature>
<feature type="region of interest" description="Disordered" evidence="1">
    <location>
        <begin position="708"/>
        <end position="755"/>
    </location>
</feature>
<feature type="compositionally biased region" description="Polar residues" evidence="1">
    <location>
        <begin position="69"/>
        <end position="82"/>
    </location>
</feature>
<evidence type="ECO:0000313" key="2">
    <source>
        <dbReference type="EMBL" id="TFK57396.1"/>
    </source>
</evidence>
<feature type="compositionally biased region" description="Low complexity" evidence="1">
    <location>
        <begin position="378"/>
        <end position="391"/>
    </location>
</feature>
<proteinExistence type="predicted"/>
<protein>
    <recommendedName>
        <fullName evidence="4">Alpha/beta-hydrolase</fullName>
    </recommendedName>
</protein>
<feature type="compositionally biased region" description="Basic residues" evidence="1">
    <location>
        <begin position="780"/>
        <end position="791"/>
    </location>
</feature>
<feature type="region of interest" description="Disordered" evidence="1">
    <location>
        <begin position="1"/>
        <end position="160"/>
    </location>
</feature>
<feature type="region of interest" description="Disordered" evidence="1">
    <location>
        <begin position="230"/>
        <end position="506"/>
    </location>
</feature>
<dbReference type="Proteomes" id="UP000305948">
    <property type="component" value="Unassembled WGS sequence"/>
</dbReference>
<feature type="compositionally biased region" description="Polar residues" evidence="1">
    <location>
        <begin position="392"/>
        <end position="404"/>
    </location>
</feature>
<feature type="compositionally biased region" description="Basic residues" evidence="1">
    <location>
        <begin position="241"/>
        <end position="250"/>
    </location>
</feature>